<gene>
    <name evidence="8" type="ORF">RB653_001297</name>
</gene>
<reference evidence="8 9" key="1">
    <citation type="submission" date="2023-11" db="EMBL/GenBank/DDBJ databases">
        <title>Dfirmibasis_genome.</title>
        <authorList>
            <person name="Edelbroek B."/>
            <person name="Kjellin J."/>
            <person name="Jerlstrom-Hultqvist J."/>
            <person name="Soderbom F."/>
        </authorList>
    </citation>
    <scope>NUCLEOTIDE SEQUENCE [LARGE SCALE GENOMIC DNA]</scope>
    <source>
        <strain evidence="8 9">TNS-C-14</strain>
    </source>
</reference>
<evidence type="ECO:0000256" key="4">
    <source>
        <dbReference type="ARBA" id="ARBA00022989"/>
    </source>
</evidence>
<dbReference type="GO" id="GO:0016020">
    <property type="term" value="C:membrane"/>
    <property type="evidence" value="ECO:0007669"/>
    <property type="project" value="UniProtKB-SubCell"/>
</dbReference>
<feature type="transmembrane region" description="Helical" evidence="7">
    <location>
        <begin position="154"/>
        <end position="173"/>
    </location>
</feature>
<evidence type="ECO:0000313" key="9">
    <source>
        <dbReference type="Proteomes" id="UP001344447"/>
    </source>
</evidence>
<feature type="transmembrane region" description="Helical" evidence="7">
    <location>
        <begin position="373"/>
        <end position="397"/>
    </location>
</feature>
<dbReference type="Proteomes" id="UP001344447">
    <property type="component" value="Unassembled WGS sequence"/>
</dbReference>
<dbReference type="AlphaFoldDB" id="A0AAN7YV48"/>
<keyword evidence="3 7" id="KW-0812">Transmembrane</keyword>
<feature type="transmembrane region" description="Helical" evidence="7">
    <location>
        <begin position="460"/>
        <end position="479"/>
    </location>
</feature>
<keyword evidence="9" id="KW-1185">Reference proteome</keyword>
<comment type="similarity">
    <text evidence="2">Belongs to the LIMR family.</text>
</comment>
<organism evidence="8 9">
    <name type="scientific">Dictyostelium firmibasis</name>
    <dbReference type="NCBI Taxonomy" id="79012"/>
    <lineage>
        <taxon>Eukaryota</taxon>
        <taxon>Amoebozoa</taxon>
        <taxon>Evosea</taxon>
        <taxon>Eumycetozoa</taxon>
        <taxon>Dictyostelia</taxon>
        <taxon>Dictyosteliales</taxon>
        <taxon>Dictyosteliaceae</taxon>
        <taxon>Dictyostelium</taxon>
    </lineage>
</organism>
<dbReference type="PANTHER" id="PTHR21355:SF0">
    <property type="entry name" value="G-PROTEIN COUPLED RECEPTOR-ASSOCIATED PROTEIN LMBRD2"/>
    <property type="match status" value="1"/>
</dbReference>
<sequence>MIVIFILILVAVGLLSTKILHRYISIKKIPWYVYISVWIGWFMCFSIVILVPIDILCTDYRQCKHISDSQSEKVNKFNTGSNDTTFDNSNDNKYDTCEEPWSYISNDKLEYIYQTFYFGTLLLTWLVYPLMGSFVLAGDFHLSGRITRSIKENAYLYLVFGVIGLIIMIWLLAVKQLDWNSMVGFAMAAANTWGLCLVIVLMGYGLVETPRSMWVNSQRQLVLKHLQFKTVELLNSKKKANEELIATLKVIRKIQEKTKKYDPYEKYIKIIVDQCPPEQYALIQRGEGDGEVTYSTLVALNSRLKNAITNSQRAEFLYDQCLVEAFELQDIQNSAISLDKIVNWSFKEPRHGRFAKKLDTLEWIWYNYLEVSVFRVSAIVFALLSLLIIWSEFALAFTSIDISVLSNIVKHTNVSNIFIQFVLFFPLGYEALTCYSTLFKIRIFNYYRLIPHQHSDSNSIIFSAAYLCRLGAPLCYNFIQFINMNSGNTINRTSFSVVMGTMNVTPFLGTYFYIYFPLLIVIVCLSTLFNVYTRIMNCLNISKFRFDVDFSHEQIDEGKFLIDSERRKWTQNNIKPLSSKSPPPSLDSTSNTQKQIYKSGSTTISKQPSNLNVSGSNINSRSSDVSNARSFIDSFLKKTSNNSNNNNNNNTYEQTLLFDESTDFDDDDIESGGRPTYNAHLSNSFNGSNANTSISGYPPINKIFGTNRYSQLPKK</sequence>
<feature type="transmembrane region" description="Helical" evidence="7">
    <location>
        <begin position="417"/>
        <end position="439"/>
    </location>
</feature>
<feature type="transmembrane region" description="Helical" evidence="7">
    <location>
        <begin position="6"/>
        <end position="24"/>
    </location>
</feature>
<evidence type="ECO:0000313" key="8">
    <source>
        <dbReference type="EMBL" id="KAK5581266.1"/>
    </source>
</evidence>
<proteinExistence type="inferred from homology"/>
<evidence type="ECO:0000256" key="2">
    <source>
        <dbReference type="ARBA" id="ARBA00010487"/>
    </source>
</evidence>
<comment type="caution">
    <text evidence="8">The sequence shown here is derived from an EMBL/GenBank/DDBJ whole genome shotgun (WGS) entry which is preliminary data.</text>
</comment>
<evidence type="ECO:0000256" key="5">
    <source>
        <dbReference type="ARBA" id="ARBA00023136"/>
    </source>
</evidence>
<name>A0AAN7YV48_9MYCE</name>
<dbReference type="InterPro" id="IPR051584">
    <property type="entry name" value="GPCR-associated_LMBR1"/>
</dbReference>
<dbReference type="PANTHER" id="PTHR21355">
    <property type="entry name" value="G-PROTEIN COUPLED RECEPTOR-ASSOCIATED PROTEIN LMBRD2"/>
    <property type="match status" value="1"/>
</dbReference>
<comment type="subcellular location">
    <subcellularLocation>
        <location evidence="1">Membrane</location>
        <topology evidence="1">Multi-pass membrane protein</topology>
    </subcellularLocation>
</comment>
<accession>A0AAN7YV48</accession>
<feature type="region of interest" description="Disordered" evidence="6">
    <location>
        <begin position="572"/>
        <end position="624"/>
    </location>
</feature>
<evidence type="ECO:0000256" key="6">
    <source>
        <dbReference type="SAM" id="MobiDB-lite"/>
    </source>
</evidence>
<feature type="transmembrane region" description="Helical" evidence="7">
    <location>
        <begin position="185"/>
        <end position="207"/>
    </location>
</feature>
<feature type="transmembrane region" description="Helical" evidence="7">
    <location>
        <begin position="116"/>
        <end position="142"/>
    </location>
</feature>
<protein>
    <submittedName>
        <fullName evidence="8">Uncharacterized protein</fullName>
    </submittedName>
</protein>
<feature type="compositionally biased region" description="Polar residues" evidence="6">
    <location>
        <begin position="587"/>
        <end position="624"/>
    </location>
</feature>
<evidence type="ECO:0000256" key="3">
    <source>
        <dbReference type="ARBA" id="ARBA00022692"/>
    </source>
</evidence>
<dbReference type="InterPro" id="IPR006876">
    <property type="entry name" value="LMBR1-like_membr_prot"/>
</dbReference>
<dbReference type="EMBL" id="JAVFKY010000002">
    <property type="protein sequence ID" value="KAK5581266.1"/>
    <property type="molecule type" value="Genomic_DNA"/>
</dbReference>
<keyword evidence="5 7" id="KW-0472">Membrane</keyword>
<evidence type="ECO:0000256" key="1">
    <source>
        <dbReference type="ARBA" id="ARBA00004141"/>
    </source>
</evidence>
<feature type="transmembrane region" description="Helical" evidence="7">
    <location>
        <begin position="31"/>
        <end position="51"/>
    </location>
</feature>
<evidence type="ECO:0000256" key="7">
    <source>
        <dbReference type="SAM" id="Phobius"/>
    </source>
</evidence>
<keyword evidence="4 7" id="KW-1133">Transmembrane helix</keyword>
<dbReference type="Pfam" id="PF04791">
    <property type="entry name" value="LMBR1"/>
    <property type="match status" value="1"/>
</dbReference>
<feature type="transmembrane region" description="Helical" evidence="7">
    <location>
        <begin position="512"/>
        <end position="533"/>
    </location>
</feature>